<protein>
    <recommendedName>
        <fullName evidence="7">WHEP-TRS domain-containing protein</fullName>
    </recommendedName>
</protein>
<sequence length="368" mass="38282">MAAPKVWRPSLDDVESISRGGPAKVRGTGSRNIPHRLNAEERELYLLAKQRGYLTVRGTAYRKERKGSPLANIFRQWCDARGAVCVVIEQATATTPGASGGSGSGAGDRVVVDLSPLRREDTEAVEALLLSTAAEMGLRAVGYGERAPDVLPFSILPPTEEEEEEFDLSRAAGASGDAKAQEEGRPQEPAAAMEGGEAAGPSPRCGGGGGPVDTEACAHLRRAVEEASAGVRKLKEGEGRTNSDPLVKAAVAELLRLKAELQAAEAPPPAPTPAPAAPQPGLAQEPPAASPAPASSPTSPAPYPRPTADQFSRLSIWQVRAVPMFFEGDRAAVKRFAAEAAKRAEEAVGAARRAVGEKARAAAQAVAA</sequence>
<feature type="region of interest" description="Disordered" evidence="6">
    <location>
        <begin position="1"/>
        <end position="32"/>
    </location>
</feature>
<dbReference type="InterPro" id="IPR000738">
    <property type="entry name" value="WHEP-TRS_dom"/>
</dbReference>
<keyword evidence="9" id="KW-1185">Reference proteome</keyword>
<accession>A0A835YQ27</accession>
<evidence type="ECO:0000313" key="9">
    <source>
        <dbReference type="Proteomes" id="UP000612055"/>
    </source>
</evidence>
<dbReference type="OrthoDB" id="439808at2759"/>
<comment type="caution">
    <text evidence="8">The sequence shown here is derived from an EMBL/GenBank/DDBJ whole genome shotgun (WGS) entry which is preliminary data.</text>
</comment>
<gene>
    <name evidence="8" type="ORF">HYH03_000269</name>
</gene>
<keyword evidence="5" id="KW-0030">Aminoacyl-tRNA synthetase</keyword>
<keyword evidence="2" id="KW-0547">Nucleotide-binding</keyword>
<evidence type="ECO:0000259" key="7">
    <source>
        <dbReference type="PROSITE" id="PS51185"/>
    </source>
</evidence>
<evidence type="ECO:0000256" key="2">
    <source>
        <dbReference type="ARBA" id="ARBA00022741"/>
    </source>
</evidence>
<feature type="region of interest" description="Disordered" evidence="6">
    <location>
        <begin position="159"/>
        <end position="213"/>
    </location>
</feature>
<feature type="compositionally biased region" description="Low complexity" evidence="6">
    <location>
        <begin position="187"/>
        <end position="201"/>
    </location>
</feature>
<evidence type="ECO:0000256" key="5">
    <source>
        <dbReference type="ARBA" id="ARBA00023146"/>
    </source>
</evidence>
<evidence type="ECO:0000256" key="3">
    <source>
        <dbReference type="ARBA" id="ARBA00022840"/>
    </source>
</evidence>
<name>A0A835YQ27_9CHLO</name>
<dbReference type="GO" id="GO:0005524">
    <property type="term" value="F:ATP binding"/>
    <property type="evidence" value="ECO:0007669"/>
    <property type="project" value="UniProtKB-KW"/>
</dbReference>
<keyword evidence="4" id="KW-0648">Protein biosynthesis</keyword>
<dbReference type="Proteomes" id="UP000612055">
    <property type="component" value="Unassembled WGS sequence"/>
</dbReference>
<evidence type="ECO:0000256" key="6">
    <source>
        <dbReference type="SAM" id="MobiDB-lite"/>
    </source>
</evidence>
<evidence type="ECO:0000313" key="8">
    <source>
        <dbReference type="EMBL" id="KAG2501769.1"/>
    </source>
</evidence>
<dbReference type="GO" id="GO:0004812">
    <property type="term" value="F:aminoacyl-tRNA ligase activity"/>
    <property type="evidence" value="ECO:0007669"/>
    <property type="project" value="UniProtKB-KW"/>
</dbReference>
<reference evidence="8" key="1">
    <citation type="journal article" date="2020" name="bioRxiv">
        <title>Comparative genomics of Chlamydomonas.</title>
        <authorList>
            <person name="Craig R.J."/>
            <person name="Hasan A.R."/>
            <person name="Ness R.W."/>
            <person name="Keightley P.D."/>
        </authorList>
    </citation>
    <scope>NUCLEOTIDE SEQUENCE</scope>
    <source>
        <strain evidence="8">CCAP 11/70</strain>
    </source>
</reference>
<evidence type="ECO:0000256" key="1">
    <source>
        <dbReference type="ARBA" id="ARBA00022598"/>
    </source>
</evidence>
<feature type="region of interest" description="Disordered" evidence="6">
    <location>
        <begin position="263"/>
        <end position="308"/>
    </location>
</feature>
<proteinExistence type="predicted"/>
<feature type="compositionally biased region" description="Low complexity" evidence="6">
    <location>
        <begin position="279"/>
        <end position="298"/>
    </location>
</feature>
<feature type="compositionally biased region" description="Pro residues" evidence="6">
    <location>
        <begin position="266"/>
        <end position="278"/>
    </location>
</feature>
<dbReference type="GO" id="GO:0006418">
    <property type="term" value="P:tRNA aminoacylation for protein translation"/>
    <property type="evidence" value="ECO:0007669"/>
    <property type="project" value="InterPro"/>
</dbReference>
<dbReference type="AlphaFoldDB" id="A0A835YQ27"/>
<dbReference type="PROSITE" id="PS51185">
    <property type="entry name" value="WHEP_TRS_2"/>
    <property type="match status" value="1"/>
</dbReference>
<keyword evidence="3" id="KW-0067">ATP-binding</keyword>
<dbReference type="EMBL" id="JAEHOE010000001">
    <property type="protein sequence ID" value="KAG2501769.1"/>
    <property type="molecule type" value="Genomic_DNA"/>
</dbReference>
<evidence type="ECO:0000256" key="4">
    <source>
        <dbReference type="ARBA" id="ARBA00022917"/>
    </source>
</evidence>
<feature type="domain" description="WHEP-TRS" evidence="7">
    <location>
        <begin position="216"/>
        <end position="275"/>
    </location>
</feature>
<organism evidence="8 9">
    <name type="scientific">Edaphochlamys debaryana</name>
    <dbReference type="NCBI Taxonomy" id="47281"/>
    <lineage>
        <taxon>Eukaryota</taxon>
        <taxon>Viridiplantae</taxon>
        <taxon>Chlorophyta</taxon>
        <taxon>core chlorophytes</taxon>
        <taxon>Chlorophyceae</taxon>
        <taxon>CS clade</taxon>
        <taxon>Chlamydomonadales</taxon>
        <taxon>Chlamydomonadales incertae sedis</taxon>
        <taxon>Edaphochlamys</taxon>
    </lineage>
</organism>
<keyword evidence="1" id="KW-0436">Ligase</keyword>